<organism evidence="7 8">
    <name type="scientific">Pseudomonas taiwanensis</name>
    <dbReference type="NCBI Taxonomy" id="470150"/>
    <lineage>
        <taxon>Bacteria</taxon>
        <taxon>Pseudomonadati</taxon>
        <taxon>Pseudomonadota</taxon>
        <taxon>Gammaproteobacteria</taxon>
        <taxon>Pseudomonadales</taxon>
        <taxon>Pseudomonadaceae</taxon>
        <taxon>Pseudomonas</taxon>
    </lineage>
</organism>
<dbReference type="PROSITE" id="PS51168">
    <property type="entry name" value="CHORISMATE_MUT_2"/>
    <property type="match status" value="1"/>
</dbReference>
<feature type="signal peptide" evidence="5">
    <location>
        <begin position="1"/>
        <end position="19"/>
    </location>
</feature>
<gene>
    <name evidence="7" type="ORF">HU747_03335</name>
</gene>
<sequence>MRLIPAMMCLALALNGCRATSPTQPEFDPLLTAIEHRLDLAVSVATHKWKLTLPVQAPEREQQVLAKVRQDAPDYDLDPPRAAAFFSDQIEANKLVQYTLIDRWNALGSQPTSTSRDLVHELRPRLDTLQATLLDELRRFDLLDMRDCPKKLASALQQRTNDPLRHIALVRATAQLCVKS</sequence>
<keyword evidence="8" id="KW-1185">Reference proteome</keyword>
<feature type="domain" description="Chorismate mutase" evidence="6">
    <location>
        <begin position="8"/>
        <end position="101"/>
    </location>
</feature>
<evidence type="ECO:0000256" key="5">
    <source>
        <dbReference type="SAM" id="SignalP"/>
    </source>
</evidence>
<comment type="caution">
    <text evidence="7">The sequence shown here is derived from an EMBL/GenBank/DDBJ whole genome shotgun (WGS) entry which is preliminary data.</text>
</comment>
<evidence type="ECO:0000256" key="1">
    <source>
        <dbReference type="ARBA" id="ARBA00004817"/>
    </source>
</evidence>
<evidence type="ECO:0000313" key="8">
    <source>
        <dbReference type="Proteomes" id="UP000628086"/>
    </source>
</evidence>
<dbReference type="RefSeq" id="WP_027907928.1">
    <property type="nucleotide sequence ID" value="NZ_JABWRR010000010.1"/>
</dbReference>
<evidence type="ECO:0000256" key="4">
    <source>
        <dbReference type="ARBA" id="ARBA00023235"/>
    </source>
</evidence>
<dbReference type="InterPro" id="IPR036979">
    <property type="entry name" value="CM_dom_sf"/>
</dbReference>
<dbReference type="SMART" id="SM00830">
    <property type="entry name" value="CM_2"/>
    <property type="match status" value="1"/>
</dbReference>
<dbReference type="PANTHER" id="PTHR38041">
    <property type="entry name" value="CHORISMATE MUTASE"/>
    <property type="match status" value="1"/>
</dbReference>
<dbReference type="NCBIfam" id="TIGR01806">
    <property type="entry name" value="CM_mono2"/>
    <property type="match status" value="1"/>
</dbReference>
<dbReference type="InterPro" id="IPR002701">
    <property type="entry name" value="CM_II_prokaryot"/>
</dbReference>
<evidence type="ECO:0000256" key="2">
    <source>
        <dbReference type="ARBA" id="ARBA00012404"/>
    </source>
</evidence>
<evidence type="ECO:0000256" key="3">
    <source>
        <dbReference type="ARBA" id="ARBA00022729"/>
    </source>
</evidence>
<evidence type="ECO:0000259" key="6">
    <source>
        <dbReference type="PROSITE" id="PS51168"/>
    </source>
</evidence>
<dbReference type="InterPro" id="IPR036263">
    <property type="entry name" value="Chorismate_II_sf"/>
</dbReference>
<keyword evidence="3 5" id="KW-0732">Signal</keyword>
<feature type="chain" id="PRO_5045596405" description="chorismate mutase" evidence="5">
    <location>
        <begin position="20"/>
        <end position="180"/>
    </location>
</feature>
<dbReference type="SUPFAM" id="SSF48600">
    <property type="entry name" value="Chorismate mutase II"/>
    <property type="match status" value="1"/>
</dbReference>
<dbReference type="NCBIfam" id="NF006741">
    <property type="entry name" value="PRK09269.1"/>
    <property type="match status" value="1"/>
</dbReference>
<dbReference type="GO" id="GO:0004106">
    <property type="term" value="F:chorismate mutase activity"/>
    <property type="evidence" value="ECO:0007669"/>
    <property type="project" value="UniProtKB-EC"/>
</dbReference>
<dbReference type="Proteomes" id="UP000628086">
    <property type="component" value="Unassembled WGS sequence"/>
</dbReference>
<dbReference type="InterPro" id="IPR008240">
    <property type="entry name" value="Chorismate_mutase_periplasmic"/>
</dbReference>
<keyword evidence="4 7" id="KW-0413">Isomerase</keyword>
<dbReference type="Pfam" id="PF01817">
    <property type="entry name" value="CM_2"/>
    <property type="match status" value="1"/>
</dbReference>
<accession>A0ABR6V324</accession>
<name>A0ABR6V324_9PSED</name>
<dbReference type="Gene3D" id="1.20.59.10">
    <property type="entry name" value="Chorismate mutase"/>
    <property type="match status" value="1"/>
</dbReference>
<comment type="pathway">
    <text evidence="1">Metabolic intermediate biosynthesis; prephenate biosynthesis; prephenate from chorismate: step 1/1.</text>
</comment>
<reference evidence="7 8" key="1">
    <citation type="journal article" date="2020" name="Microorganisms">
        <title>Reliable Identification of Environmental Pseudomonas Isolates Using the rpoD Gene.</title>
        <authorList>
            <consortium name="The Broad Institute Genome Sequencing Platform"/>
            <person name="Girard L."/>
            <person name="Lood C."/>
            <person name="Rokni-Zadeh H."/>
            <person name="van Noort V."/>
            <person name="Lavigne R."/>
            <person name="De Mot R."/>
        </authorList>
    </citation>
    <scope>NUCLEOTIDE SEQUENCE [LARGE SCALE GENOMIC DNA]</scope>
    <source>
        <strain evidence="7 8">RW7P2</strain>
    </source>
</reference>
<protein>
    <recommendedName>
        <fullName evidence="2">chorismate mutase</fullName>
        <ecNumber evidence="2">5.4.99.5</ecNumber>
    </recommendedName>
</protein>
<dbReference type="InterPro" id="IPR051331">
    <property type="entry name" value="Chorismate_mutase-related"/>
</dbReference>
<dbReference type="PANTHER" id="PTHR38041:SF2">
    <property type="entry name" value="SECRETED CHORISMATE MUTASE"/>
    <property type="match status" value="1"/>
</dbReference>
<evidence type="ECO:0000313" key="7">
    <source>
        <dbReference type="EMBL" id="MBC3474625.1"/>
    </source>
</evidence>
<dbReference type="EMBL" id="JABWRS010000002">
    <property type="protein sequence ID" value="MBC3474625.1"/>
    <property type="molecule type" value="Genomic_DNA"/>
</dbReference>
<proteinExistence type="predicted"/>
<dbReference type="EC" id="5.4.99.5" evidence="2"/>